<evidence type="ECO:0000313" key="2">
    <source>
        <dbReference type="EMBL" id="TPG62890.1"/>
    </source>
</evidence>
<accession>A0A502GNL3</accession>
<feature type="chain" id="PRO_5021486795" description="Right-handed parallel beta-helix repeat-containing protein" evidence="1">
    <location>
        <begin position="19"/>
        <end position="524"/>
    </location>
</feature>
<keyword evidence="3" id="KW-1185">Reference proteome</keyword>
<evidence type="ECO:0000256" key="1">
    <source>
        <dbReference type="SAM" id="SignalP"/>
    </source>
</evidence>
<evidence type="ECO:0000313" key="3">
    <source>
        <dbReference type="Proteomes" id="UP000317646"/>
    </source>
</evidence>
<dbReference type="InterPro" id="IPR011050">
    <property type="entry name" value="Pectin_lyase_fold/virulence"/>
</dbReference>
<dbReference type="OrthoDB" id="1111178at2"/>
<name>A0A502GNL3_9BACT</name>
<comment type="caution">
    <text evidence="2">The sequence shown here is derived from an EMBL/GenBank/DDBJ whole genome shotgun (WGS) entry which is preliminary data.</text>
</comment>
<sequence>MRHFFLAFILLGCLSALLPGCEPKEDLVQTSGSLSFVQDTVLFDTVFTTVRTVTKRLWVYNRNRGALKTDISLAGAVAGASPYALIISGDAGTGASGLTVRGNDSLLILVRATVGDNGTATAAKQFVVADQINFLTNGNAQSVKLVAYGQNAYFHYGDIIASDVTWKTDKPHVIINRTYGSGAQARVVGVAVASGATLRIPKGARIYSHAGATLQVDGRLLVNDLSEPNAFVPTDTVKDTNANLVRFGGDRLEDFYADTPGQWGGIVFTSASRGNRIRYAEIKNATYGLLLLNTAPTGPHPNVAIDNTTIKNISGNNVSFAGAAQTPIALDTGGGIISIAGDVQATNCLFANCAEYALLGFGGVYDVNFCTVANYPNTTAVRKSASLTFTDKSPLDGVTTLSSPQVTLRNSIVWGAIADELYFNDVDNYRSSLVVRNSVLRTATYAGTAFATAGKPGLADGALGNLLNTDPLFVRSPYSGGRPDYSLQATSPALKLGPAFGSAPARDLRNLPRPARTVGAYEHK</sequence>
<dbReference type="EMBL" id="RCYZ01000008">
    <property type="protein sequence ID" value="TPG62890.1"/>
    <property type="molecule type" value="Genomic_DNA"/>
</dbReference>
<dbReference type="AlphaFoldDB" id="A0A502GNL3"/>
<protein>
    <recommendedName>
        <fullName evidence="4">Right-handed parallel beta-helix repeat-containing protein</fullName>
    </recommendedName>
</protein>
<organism evidence="2 3">
    <name type="scientific">Hymenobacter nivis</name>
    <dbReference type="NCBI Taxonomy" id="1850093"/>
    <lineage>
        <taxon>Bacteria</taxon>
        <taxon>Pseudomonadati</taxon>
        <taxon>Bacteroidota</taxon>
        <taxon>Cytophagia</taxon>
        <taxon>Cytophagales</taxon>
        <taxon>Hymenobacteraceae</taxon>
        <taxon>Hymenobacter</taxon>
    </lineage>
</organism>
<keyword evidence="1" id="KW-0732">Signal</keyword>
<proteinExistence type="predicted"/>
<dbReference type="SUPFAM" id="SSF51126">
    <property type="entry name" value="Pectin lyase-like"/>
    <property type="match status" value="1"/>
</dbReference>
<evidence type="ECO:0008006" key="4">
    <source>
        <dbReference type="Google" id="ProtNLM"/>
    </source>
</evidence>
<gene>
    <name evidence="2" type="ORF">EAH73_17640</name>
</gene>
<feature type="signal peptide" evidence="1">
    <location>
        <begin position="1"/>
        <end position="18"/>
    </location>
</feature>
<dbReference type="Proteomes" id="UP000317646">
    <property type="component" value="Unassembled WGS sequence"/>
</dbReference>
<dbReference type="RefSeq" id="WP_140468770.1">
    <property type="nucleotide sequence ID" value="NZ_RCYZ01000008.1"/>
</dbReference>
<reference evidence="2 3" key="1">
    <citation type="journal article" date="2019" name="Environ. Microbiol.">
        <title>Species interactions and distinct microbial communities in high Arctic permafrost affected cryosols are associated with the CH4 and CO2 gas fluxes.</title>
        <authorList>
            <person name="Altshuler I."/>
            <person name="Hamel J."/>
            <person name="Turney S."/>
            <person name="Magnuson E."/>
            <person name="Levesque R."/>
            <person name="Greer C."/>
            <person name="Whyte L.G."/>
        </authorList>
    </citation>
    <scope>NUCLEOTIDE SEQUENCE [LARGE SCALE GENOMIC DNA]</scope>
    <source>
        <strain evidence="2 3">S9.2P</strain>
    </source>
</reference>